<sequence>MYFLCSFVAAVPVSLGVSSIFFIGTSNFEGGRDTGIALFAVLGFVPLVTVFWLGYLHLRHHPRALRMTTVVFGLLPIAGLLLL</sequence>
<dbReference type="Proteomes" id="UP000253782">
    <property type="component" value="Unassembled WGS sequence"/>
</dbReference>
<feature type="transmembrane region" description="Helical" evidence="1">
    <location>
        <begin position="64"/>
        <end position="82"/>
    </location>
</feature>
<keyword evidence="3" id="KW-1185">Reference proteome</keyword>
<comment type="caution">
    <text evidence="2">The sequence shown here is derived from an EMBL/GenBank/DDBJ whole genome shotgun (WGS) entry which is preliminary data.</text>
</comment>
<name>A0A369UL80_9GAMM</name>
<dbReference type="AlphaFoldDB" id="A0A369UL80"/>
<evidence type="ECO:0000256" key="1">
    <source>
        <dbReference type="SAM" id="Phobius"/>
    </source>
</evidence>
<keyword evidence="1" id="KW-1133">Transmembrane helix</keyword>
<dbReference type="EMBL" id="QQAH01000009">
    <property type="protein sequence ID" value="RDD81514.1"/>
    <property type="molecule type" value="Genomic_DNA"/>
</dbReference>
<evidence type="ECO:0000313" key="3">
    <source>
        <dbReference type="Proteomes" id="UP000253782"/>
    </source>
</evidence>
<proteinExistence type="predicted"/>
<feature type="transmembrane region" description="Helical" evidence="1">
    <location>
        <begin position="35"/>
        <end position="57"/>
    </location>
</feature>
<organism evidence="2 3">
    <name type="scientific">Dyella tabacisoli</name>
    <dbReference type="NCBI Taxonomy" id="2282381"/>
    <lineage>
        <taxon>Bacteria</taxon>
        <taxon>Pseudomonadati</taxon>
        <taxon>Pseudomonadota</taxon>
        <taxon>Gammaproteobacteria</taxon>
        <taxon>Lysobacterales</taxon>
        <taxon>Rhodanobacteraceae</taxon>
        <taxon>Dyella</taxon>
    </lineage>
</organism>
<protein>
    <submittedName>
        <fullName evidence="2">Uncharacterized protein</fullName>
    </submittedName>
</protein>
<accession>A0A369UL80</accession>
<reference evidence="2 3" key="1">
    <citation type="submission" date="2018-07" db="EMBL/GenBank/DDBJ databases">
        <title>Dyella tabacisoli L4-6T, whole genome shotgun sequence.</title>
        <authorList>
            <person name="Zhou X.-K."/>
            <person name="Li W.-J."/>
            <person name="Duan Y.-Q."/>
        </authorList>
    </citation>
    <scope>NUCLEOTIDE SEQUENCE [LARGE SCALE GENOMIC DNA]</scope>
    <source>
        <strain evidence="2 3">L4-6</strain>
    </source>
</reference>
<gene>
    <name evidence="2" type="ORF">DVJ77_10045</name>
</gene>
<keyword evidence="1" id="KW-0472">Membrane</keyword>
<keyword evidence="1" id="KW-0812">Transmembrane</keyword>
<evidence type="ECO:0000313" key="2">
    <source>
        <dbReference type="EMBL" id="RDD81514.1"/>
    </source>
</evidence>